<dbReference type="PROSITE" id="PS50928">
    <property type="entry name" value="ABC_TM1"/>
    <property type="match status" value="1"/>
</dbReference>
<keyword evidence="11" id="KW-1185">Reference proteome</keyword>
<sequence>MTSGTDVMNDESTTNGRAAKRPRRAGRASVLYDAPGPQARLRYNVYTFLTILVLLLVAWFVFVRMGERGQWEADKWLPFLTPELWTTYVLPGLGGTLGAAAVAAVLALAFGMVFGIARLSDHAWVRIPAAVVVEFFRAIPLLIMIFFLMRGSWALFGTSISTFWAVVLGLMFYNGSVLAEIVRAGILSIPKGQSEAAFSIGLRKGAVTRLILLPQAISAMLPAIIAQLVVLLKDTALGYVIGYSDLLNQWRNLSSAYINLIPAAIVIALIYIAINVALGYLATWLERRNQRSVKTQAAAVTGPAEVGVSAAAPPADGGPADGTGTPRA</sequence>
<keyword evidence="3" id="KW-1003">Cell membrane</keyword>
<dbReference type="NCBIfam" id="TIGR01726">
    <property type="entry name" value="HEQRo_perm_3TM"/>
    <property type="match status" value="1"/>
</dbReference>
<proteinExistence type="inferred from homology"/>
<feature type="region of interest" description="Disordered" evidence="8">
    <location>
        <begin position="1"/>
        <end position="22"/>
    </location>
</feature>
<feature type="transmembrane region" description="Helical" evidence="7">
    <location>
        <begin position="85"/>
        <end position="115"/>
    </location>
</feature>
<evidence type="ECO:0000256" key="1">
    <source>
        <dbReference type="ARBA" id="ARBA00004651"/>
    </source>
</evidence>
<gene>
    <name evidence="10" type="ORF">ACFQRF_17795</name>
</gene>
<dbReference type="InterPro" id="IPR035906">
    <property type="entry name" value="MetI-like_sf"/>
</dbReference>
<evidence type="ECO:0000256" key="5">
    <source>
        <dbReference type="ARBA" id="ARBA00022989"/>
    </source>
</evidence>
<keyword evidence="5 7" id="KW-1133">Transmembrane helix</keyword>
<dbReference type="SUPFAM" id="SSF161098">
    <property type="entry name" value="MetI-like"/>
    <property type="match status" value="1"/>
</dbReference>
<feature type="transmembrane region" description="Helical" evidence="7">
    <location>
        <begin position="153"/>
        <end position="173"/>
    </location>
</feature>
<dbReference type="InterPro" id="IPR000515">
    <property type="entry name" value="MetI-like"/>
</dbReference>
<accession>A0ABW2KK37</accession>
<feature type="transmembrane region" description="Helical" evidence="7">
    <location>
        <begin position="127"/>
        <end position="147"/>
    </location>
</feature>
<dbReference type="Proteomes" id="UP001596540">
    <property type="component" value="Unassembled WGS sequence"/>
</dbReference>
<dbReference type="PANTHER" id="PTHR30614">
    <property type="entry name" value="MEMBRANE COMPONENT OF AMINO ACID ABC TRANSPORTER"/>
    <property type="match status" value="1"/>
</dbReference>
<feature type="transmembrane region" description="Helical" evidence="7">
    <location>
        <begin position="256"/>
        <end position="282"/>
    </location>
</feature>
<dbReference type="Gene3D" id="1.10.3720.10">
    <property type="entry name" value="MetI-like"/>
    <property type="match status" value="1"/>
</dbReference>
<evidence type="ECO:0000313" key="11">
    <source>
        <dbReference type="Proteomes" id="UP001596540"/>
    </source>
</evidence>
<evidence type="ECO:0000259" key="9">
    <source>
        <dbReference type="PROSITE" id="PS50928"/>
    </source>
</evidence>
<feature type="compositionally biased region" description="Polar residues" evidence="8">
    <location>
        <begin position="1"/>
        <end position="15"/>
    </location>
</feature>
<feature type="region of interest" description="Disordered" evidence="8">
    <location>
        <begin position="300"/>
        <end position="328"/>
    </location>
</feature>
<feature type="transmembrane region" description="Helical" evidence="7">
    <location>
        <begin position="210"/>
        <end position="232"/>
    </location>
</feature>
<evidence type="ECO:0000313" key="10">
    <source>
        <dbReference type="EMBL" id="MFC7329586.1"/>
    </source>
</evidence>
<dbReference type="InterPro" id="IPR043429">
    <property type="entry name" value="ArtM/GltK/GlnP/TcyL/YhdX-like"/>
</dbReference>
<comment type="similarity">
    <text evidence="7">Belongs to the binding-protein-dependent transport system permease family.</text>
</comment>
<dbReference type="InterPro" id="IPR010065">
    <property type="entry name" value="AA_ABC_transptr_permease_3TM"/>
</dbReference>
<dbReference type="EMBL" id="JBHTBH010000008">
    <property type="protein sequence ID" value="MFC7329586.1"/>
    <property type="molecule type" value="Genomic_DNA"/>
</dbReference>
<protein>
    <submittedName>
        <fullName evidence="10">Amino acid ABC transporter permease</fullName>
    </submittedName>
</protein>
<evidence type="ECO:0000256" key="3">
    <source>
        <dbReference type="ARBA" id="ARBA00022475"/>
    </source>
</evidence>
<feature type="compositionally biased region" description="Low complexity" evidence="8">
    <location>
        <begin position="310"/>
        <end position="328"/>
    </location>
</feature>
<reference evidence="11" key="1">
    <citation type="journal article" date="2019" name="Int. J. Syst. Evol. Microbiol.">
        <title>The Global Catalogue of Microorganisms (GCM) 10K type strain sequencing project: providing services to taxonomists for standard genome sequencing and annotation.</title>
        <authorList>
            <consortium name="The Broad Institute Genomics Platform"/>
            <consortium name="The Broad Institute Genome Sequencing Center for Infectious Disease"/>
            <person name="Wu L."/>
            <person name="Ma J."/>
        </authorList>
    </citation>
    <scope>NUCLEOTIDE SEQUENCE [LARGE SCALE GENOMIC DNA]</scope>
    <source>
        <strain evidence="11">CGMCC 4.7382</strain>
    </source>
</reference>
<evidence type="ECO:0000256" key="7">
    <source>
        <dbReference type="RuleBase" id="RU363032"/>
    </source>
</evidence>
<dbReference type="Pfam" id="PF00528">
    <property type="entry name" value="BPD_transp_1"/>
    <property type="match status" value="1"/>
</dbReference>
<dbReference type="PANTHER" id="PTHR30614:SF21">
    <property type="entry name" value="AMINO ACID ABC TRANSPORTER PERMEASE"/>
    <property type="match status" value="1"/>
</dbReference>
<evidence type="ECO:0000256" key="6">
    <source>
        <dbReference type="ARBA" id="ARBA00023136"/>
    </source>
</evidence>
<feature type="domain" description="ABC transmembrane type-1" evidence="9">
    <location>
        <begin position="93"/>
        <end position="282"/>
    </location>
</feature>
<name>A0ABW2KK37_9ACTN</name>
<evidence type="ECO:0000256" key="2">
    <source>
        <dbReference type="ARBA" id="ARBA00022448"/>
    </source>
</evidence>
<dbReference type="CDD" id="cd06261">
    <property type="entry name" value="TM_PBP2"/>
    <property type="match status" value="1"/>
</dbReference>
<evidence type="ECO:0000256" key="4">
    <source>
        <dbReference type="ARBA" id="ARBA00022692"/>
    </source>
</evidence>
<comment type="subcellular location">
    <subcellularLocation>
        <location evidence="1 7">Cell membrane</location>
        <topology evidence="1 7">Multi-pass membrane protein</topology>
    </subcellularLocation>
</comment>
<comment type="caution">
    <text evidence="10">The sequence shown here is derived from an EMBL/GenBank/DDBJ whole genome shotgun (WGS) entry which is preliminary data.</text>
</comment>
<feature type="transmembrane region" description="Helical" evidence="7">
    <location>
        <begin position="45"/>
        <end position="65"/>
    </location>
</feature>
<organism evidence="10 11">
    <name type="scientific">Marinactinospora rubrisoli</name>
    <dbReference type="NCBI Taxonomy" id="2715399"/>
    <lineage>
        <taxon>Bacteria</taxon>
        <taxon>Bacillati</taxon>
        <taxon>Actinomycetota</taxon>
        <taxon>Actinomycetes</taxon>
        <taxon>Streptosporangiales</taxon>
        <taxon>Nocardiopsidaceae</taxon>
        <taxon>Marinactinospora</taxon>
    </lineage>
</organism>
<dbReference type="RefSeq" id="WP_379872235.1">
    <property type="nucleotide sequence ID" value="NZ_JBHTBH010000008.1"/>
</dbReference>
<keyword evidence="6 7" id="KW-0472">Membrane</keyword>
<evidence type="ECO:0000256" key="8">
    <source>
        <dbReference type="SAM" id="MobiDB-lite"/>
    </source>
</evidence>
<keyword evidence="2 7" id="KW-0813">Transport</keyword>
<keyword evidence="4 7" id="KW-0812">Transmembrane</keyword>